<dbReference type="InterPro" id="IPR003594">
    <property type="entry name" value="HATPase_dom"/>
</dbReference>
<evidence type="ECO:0000256" key="6">
    <source>
        <dbReference type="ARBA" id="ARBA00022679"/>
    </source>
</evidence>
<dbReference type="AlphaFoldDB" id="A0A7H0XS02"/>
<dbReference type="GO" id="GO:0005737">
    <property type="term" value="C:cytoplasm"/>
    <property type="evidence" value="ECO:0007669"/>
    <property type="project" value="InterPro"/>
</dbReference>
<dbReference type="PROSITE" id="PS50894">
    <property type="entry name" value="HPT"/>
    <property type="match status" value="1"/>
</dbReference>
<keyword evidence="7" id="KW-0547">Nucleotide-binding</keyword>
<dbReference type="SMART" id="SM01231">
    <property type="entry name" value="H-kinase_dim"/>
    <property type="match status" value="1"/>
</dbReference>
<gene>
    <name evidence="15" type="ORF">GZ17G11_42</name>
</gene>
<dbReference type="Gene3D" id="1.10.287.560">
    <property type="entry name" value="Histidine kinase CheA-like, homodimeric domain"/>
    <property type="match status" value="1"/>
</dbReference>
<dbReference type="SUPFAM" id="SSF55874">
    <property type="entry name" value="ATPase domain of HSP90 chaperone/DNA topoisomerase II/histidine kinase"/>
    <property type="match status" value="1"/>
</dbReference>
<feature type="domain" description="Histidine kinase" evidence="12">
    <location>
        <begin position="145"/>
        <end position="395"/>
    </location>
</feature>
<sequence length="527" mass="58377">MVDVSQYKELFVDESREHLQCISRNLLTLEKESENTDALNETFRAVHTLKSMAATMGFPDMEELSHEMENVLDVLRKGGEPGEGTVDLLLESLDGLETLVESVATGKTVKLDLTALHKKLKNIPAEKKEDVELPTVTAEGVVAGRVSPSIRISIEKIQALQNLVEELAIAKMSLLQIASKYASHELNEITATIDRHTSELQDRVMQMRMFPVGYLFDKFPRAVRDLSKKTGKEVDFIVSGKEIELDRLVLDEINDAVLHLLRNAVDHGIEKPEDRKDAGKADKGKVILSAIREGNHVVVSVEDDGRGIVIEELKKIAVERKIITQEEASRMNDADVYELLSEPGLSTAREITDISGRGVGFDVVTSKVNSLGGRVRIRSEKGRGTNVELHLPLTIAIIKALLVGVEDERYAIPLDSIREIVAVGEKDLKSVEGKEIFRYREQVLPLLRLKNLLDVPGDKDRIGPVVVVERAEKFFGLMVGRLMGQQEIVVKPLRFKGRTEFAGATILGDGMVALILDVGGLKYDARG</sequence>
<dbReference type="EC" id="2.7.13.3" evidence="2"/>
<dbReference type="Gene3D" id="1.20.120.160">
    <property type="entry name" value="HPT domain"/>
    <property type="match status" value="1"/>
</dbReference>
<accession>A0A7H0XS02</accession>
<dbReference type="GO" id="GO:0006935">
    <property type="term" value="P:chemotaxis"/>
    <property type="evidence" value="ECO:0007669"/>
    <property type="project" value="UniProtKB-KW"/>
</dbReference>
<dbReference type="Pfam" id="PF01627">
    <property type="entry name" value="Hpt"/>
    <property type="match status" value="1"/>
</dbReference>
<dbReference type="PROSITE" id="PS50851">
    <property type="entry name" value="CHEW"/>
    <property type="match status" value="1"/>
</dbReference>
<evidence type="ECO:0000256" key="7">
    <source>
        <dbReference type="ARBA" id="ARBA00022741"/>
    </source>
</evidence>
<keyword evidence="8" id="KW-0418">Kinase</keyword>
<dbReference type="SMART" id="SM00387">
    <property type="entry name" value="HATPase_c"/>
    <property type="match status" value="1"/>
</dbReference>
<keyword evidence="6" id="KW-0808">Transferase</keyword>
<dbReference type="SUPFAM" id="SSF47226">
    <property type="entry name" value="Histidine-containing phosphotransfer domain, HPT domain"/>
    <property type="match status" value="1"/>
</dbReference>
<protein>
    <recommendedName>
        <fullName evidence="3">Chemotaxis protein CheA</fullName>
        <ecNumber evidence="2">2.7.13.3</ecNumber>
    </recommendedName>
</protein>
<dbReference type="InterPro" id="IPR037006">
    <property type="entry name" value="CheA-like_homodim_sf"/>
</dbReference>
<evidence type="ECO:0000256" key="4">
    <source>
        <dbReference type="ARBA" id="ARBA00022500"/>
    </source>
</evidence>
<comment type="catalytic activity">
    <reaction evidence="1">
        <text>ATP + protein L-histidine = ADP + protein N-phospho-L-histidine.</text>
        <dbReference type="EC" id="2.7.13.3"/>
    </reaction>
</comment>
<keyword evidence="10" id="KW-0902">Two-component regulatory system</keyword>
<evidence type="ECO:0000259" key="14">
    <source>
        <dbReference type="PROSITE" id="PS50894"/>
    </source>
</evidence>
<dbReference type="InterPro" id="IPR051315">
    <property type="entry name" value="Bact_Chemotaxis_CheA"/>
</dbReference>
<feature type="domain" description="HPt" evidence="14">
    <location>
        <begin position="1"/>
        <end position="103"/>
    </location>
</feature>
<evidence type="ECO:0000256" key="1">
    <source>
        <dbReference type="ARBA" id="ARBA00000085"/>
    </source>
</evidence>
<dbReference type="InterPro" id="IPR036097">
    <property type="entry name" value="HisK_dim/P_sf"/>
</dbReference>
<dbReference type="InterPro" id="IPR036061">
    <property type="entry name" value="CheW-like_dom_sf"/>
</dbReference>
<dbReference type="SMART" id="SM00073">
    <property type="entry name" value="HPT"/>
    <property type="match status" value="1"/>
</dbReference>
<evidence type="ECO:0000256" key="2">
    <source>
        <dbReference type="ARBA" id="ARBA00012438"/>
    </source>
</evidence>
<evidence type="ECO:0000256" key="9">
    <source>
        <dbReference type="ARBA" id="ARBA00022840"/>
    </source>
</evidence>
<dbReference type="GO" id="GO:0000155">
    <property type="term" value="F:phosphorelay sensor kinase activity"/>
    <property type="evidence" value="ECO:0007669"/>
    <property type="project" value="InterPro"/>
</dbReference>
<dbReference type="InterPro" id="IPR004358">
    <property type="entry name" value="Sig_transdc_His_kin-like_C"/>
</dbReference>
<dbReference type="FunFam" id="3.30.565.10:FF:000016">
    <property type="entry name" value="Chemotaxis protein CheA, putative"/>
    <property type="match status" value="1"/>
</dbReference>
<dbReference type="InterPro" id="IPR036890">
    <property type="entry name" value="HATPase_C_sf"/>
</dbReference>
<dbReference type="InterPro" id="IPR002545">
    <property type="entry name" value="CheW-lke_dom"/>
</dbReference>
<dbReference type="Pfam" id="PF02518">
    <property type="entry name" value="HATPase_c"/>
    <property type="match status" value="1"/>
</dbReference>
<dbReference type="Pfam" id="PF02895">
    <property type="entry name" value="H-kinase_dim"/>
    <property type="match status" value="1"/>
</dbReference>
<dbReference type="SUPFAM" id="SSF47384">
    <property type="entry name" value="Homodimeric domain of signal transducing histidine kinase"/>
    <property type="match status" value="1"/>
</dbReference>
<dbReference type="CDD" id="cd00088">
    <property type="entry name" value="HPT"/>
    <property type="match status" value="1"/>
</dbReference>
<organism evidence="15">
    <name type="scientific">Uncultured archaeon GZfos26G2</name>
    <dbReference type="NCBI Taxonomy" id="3386331"/>
    <lineage>
        <taxon>Archaea</taxon>
        <taxon>Methanobacteriati</taxon>
        <taxon>Methanobacteriota</taxon>
        <taxon>Stenosarchaea group</taxon>
        <taxon>Methanomicrobia</taxon>
        <taxon>Candidatus Methanophagales</taxon>
        <taxon>Candidatus Methanophagaceae</taxon>
        <taxon>Candidatus Methanophaga</taxon>
    </lineage>
</organism>
<keyword evidence="5 11" id="KW-0597">Phosphoprotein</keyword>
<dbReference type="InterPro" id="IPR004105">
    <property type="entry name" value="CheA-like_dim"/>
</dbReference>
<dbReference type="Gene3D" id="3.30.565.10">
    <property type="entry name" value="Histidine kinase-like ATPase, C-terminal domain"/>
    <property type="match status" value="1"/>
</dbReference>
<keyword evidence="9" id="KW-0067">ATP-binding</keyword>
<evidence type="ECO:0000256" key="5">
    <source>
        <dbReference type="ARBA" id="ARBA00022553"/>
    </source>
</evidence>
<dbReference type="PANTHER" id="PTHR43395:SF10">
    <property type="entry name" value="CHEMOTAXIS PROTEIN CHEA"/>
    <property type="match status" value="1"/>
</dbReference>
<name>A0A7H0XS02_UNCAG</name>
<dbReference type="Pfam" id="PF01584">
    <property type="entry name" value="CheW"/>
    <property type="match status" value="1"/>
</dbReference>
<reference evidence="15" key="1">
    <citation type="journal article" date="2004" name="Science">
        <title>Reverse methanogenesis: testing the hypothesis with environmental genomics.</title>
        <authorList>
            <person name="Hallam S.J."/>
            <person name="Putnam N."/>
            <person name="Preston C.M."/>
            <person name="Detter J.C."/>
            <person name="Rokhsar D."/>
            <person name="Richardson P.M."/>
            <person name="DeLong E.F."/>
        </authorList>
    </citation>
    <scope>NUCLEOTIDE SEQUENCE</scope>
</reference>
<evidence type="ECO:0000259" key="13">
    <source>
        <dbReference type="PROSITE" id="PS50851"/>
    </source>
</evidence>
<evidence type="ECO:0000256" key="3">
    <source>
        <dbReference type="ARBA" id="ARBA00021495"/>
    </source>
</evidence>
<dbReference type="PANTHER" id="PTHR43395">
    <property type="entry name" value="SENSOR HISTIDINE KINASE CHEA"/>
    <property type="match status" value="1"/>
</dbReference>
<evidence type="ECO:0000313" key="15">
    <source>
        <dbReference type="EMBL" id="QNR61610.1"/>
    </source>
</evidence>
<dbReference type="InterPro" id="IPR005467">
    <property type="entry name" value="His_kinase_dom"/>
</dbReference>
<dbReference type="PROSITE" id="PS50109">
    <property type="entry name" value="HIS_KIN"/>
    <property type="match status" value="1"/>
</dbReference>
<keyword evidence="4" id="KW-0145">Chemotaxis</keyword>
<dbReference type="InterPro" id="IPR036641">
    <property type="entry name" value="HPT_dom_sf"/>
</dbReference>
<dbReference type="PRINTS" id="PR00344">
    <property type="entry name" value="BCTRLSENSOR"/>
</dbReference>
<dbReference type="SMART" id="SM00260">
    <property type="entry name" value="CheW"/>
    <property type="match status" value="1"/>
</dbReference>
<dbReference type="Gene3D" id="2.30.30.40">
    <property type="entry name" value="SH3 Domains"/>
    <property type="match status" value="1"/>
</dbReference>
<feature type="modified residue" description="Phosphohistidine" evidence="11">
    <location>
        <position position="47"/>
    </location>
</feature>
<evidence type="ECO:0000256" key="8">
    <source>
        <dbReference type="ARBA" id="ARBA00022777"/>
    </source>
</evidence>
<dbReference type="EMBL" id="AY714824">
    <property type="protein sequence ID" value="QNR61610.1"/>
    <property type="molecule type" value="Genomic_DNA"/>
</dbReference>
<dbReference type="GO" id="GO:0005524">
    <property type="term" value="F:ATP binding"/>
    <property type="evidence" value="ECO:0007669"/>
    <property type="project" value="UniProtKB-KW"/>
</dbReference>
<evidence type="ECO:0000256" key="10">
    <source>
        <dbReference type="ARBA" id="ARBA00023012"/>
    </source>
</evidence>
<feature type="domain" description="CheW-like" evidence="13">
    <location>
        <begin position="397"/>
        <end position="527"/>
    </location>
</feature>
<dbReference type="SUPFAM" id="SSF50341">
    <property type="entry name" value="CheW-like"/>
    <property type="match status" value="1"/>
</dbReference>
<proteinExistence type="predicted"/>
<evidence type="ECO:0000259" key="12">
    <source>
        <dbReference type="PROSITE" id="PS50109"/>
    </source>
</evidence>
<evidence type="ECO:0000256" key="11">
    <source>
        <dbReference type="PROSITE-ProRule" id="PRU00110"/>
    </source>
</evidence>
<dbReference type="InterPro" id="IPR008207">
    <property type="entry name" value="Sig_transdc_His_kin_Hpt_dom"/>
</dbReference>